<feature type="transmembrane region" description="Helical" evidence="1">
    <location>
        <begin position="61"/>
        <end position="79"/>
    </location>
</feature>
<accession>A0AAJ1R5N6</accession>
<evidence type="ECO:0000313" key="3">
    <source>
        <dbReference type="Proteomes" id="UP001225933"/>
    </source>
</evidence>
<keyword evidence="1" id="KW-1133">Transmembrane helix</keyword>
<dbReference type="EMBL" id="JAUHGV010000028">
    <property type="protein sequence ID" value="MDN4014370.1"/>
    <property type="molecule type" value="Genomic_DNA"/>
</dbReference>
<dbReference type="RefSeq" id="WP_214590523.1">
    <property type="nucleotide sequence ID" value="NZ_JAUHGV010000028.1"/>
</dbReference>
<proteinExistence type="predicted"/>
<organism evidence="2 3">
    <name type="scientific">Chryseobacterium gambrini</name>
    <dbReference type="NCBI Taxonomy" id="373672"/>
    <lineage>
        <taxon>Bacteria</taxon>
        <taxon>Pseudomonadati</taxon>
        <taxon>Bacteroidota</taxon>
        <taxon>Flavobacteriia</taxon>
        <taxon>Flavobacteriales</taxon>
        <taxon>Weeksellaceae</taxon>
        <taxon>Chryseobacterium group</taxon>
        <taxon>Chryseobacterium</taxon>
    </lineage>
</organism>
<comment type="caution">
    <text evidence="2">The sequence shown here is derived from an EMBL/GenBank/DDBJ whole genome shotgun (WGS) entry which is preliminary data.</text>
</comment>
<dbReference type="Proteomes" id="UP001225933">
    <property type="component" value="Unassembled WGS sequence"/>
</dbReference>
<dbReference type="AlphaFoldDB" id="A0AAJ1R5N6"/>
<reference evidence="2" key="1">
    <citation type="submission" date="2023-06" db="EMBL/GenBank/DDBJ databases">
        <title>Two Chryseobacterium gambrini strains from China.</title>
        <authorList>
            <person name="Zeng J."/>
            <person name="Wu Y."/>
        </authorList>
    </citation>
    <scope>NUCLEOTIDE SEQUENCE</scope>
    <source>
        <strain evidence="2">SQ219</strain>
    </source>
</reference>
<keyword evidence="1" id="KW-0472">Membrane</keyword>
<gene>
    <name evidence="2" type="ORF">QX233_18015</name>
</gene>
<feature type="transmembrane region" description="Helical" evidence="1">
    <location>
        <begin position="31"/>
        <end position="49"/>
    </location>
</feature>
<protein>
    <submittedName>
        <fullName evidence="2">Uncharacterized protein</fullName>
    </submittedName>
</protein>
<keyword evidence="1" id="KW-0812">Transmembrane</keyword>
<sequence length="198" mass="23656">MRSLKNLNITKSIESGKLIYDESILDKIDRYTNYLIFGALIYFSIVGLYKITPSTNSDFEYIIYSIILIFVLYSSYCLFTEKRLKEISFSIHKEEAKRRVLDYGKKYHYRISNISNNLIYLNEPINSFSFLDEERTIIIFFKDQSVLYTVIKSGRRINAPVLFSQHIIRKDIRKILHQKKFTLTRKKSYFDRFFNDPS</sequence>
<evidence type="ECO:0000313" key="2">
    <source>
        <dbReference type="EMBL" id="MDN4014370.1"/>
    </source>
</evidence>
<name>A0AAJ1R5N6_9FLAO</name>
<evidence type="ECO:0000256" key="1">
    <source>
        <dbReference type="SAM" id="Phobius"/>
    </source>
</evidence>